<keyword evidence="1 6" id="KW-0597">Phosphoprotein</keyword>
<comment type="caution">
    <text evidence="8">The sequence shown here is derived from an EMBL/GenBank/DDBJ whole genome shotgun (WGS) entry which is preliminary data.</text>
</comment>
<dbReference type="InterPro" id="IPR011006">
    <property type="entry name" value="CheY-like_superfamily"/>
</dbReference>
<keyword evidence="5" id="KW-0804">Transcription</keyword>
<accession>A0A7W8NH00</accession>
<evidence type="ECO:0000313" key="8">
    <source>
        <dbReference type="EMBL" id="MBB5363467.1"/>
    </source>
</evidence>
<evidence type="ECO:0000256" key="4">
    <source>
        <dbReference type="ARBA" id="ARBA00023125"/>
    </source>
</evidence>
<evidence type="ECO:0000256" key="1">
    <source>
        <dbReference type="ARBA" id="ARBA00022553"/>
    </source>
</evidence>
<dbReference type="RefSeq" id="WP_184132378.1">
    <property type="nucleotide sequence ID" value="NZ_JACHFL010000005.1"/>
</dbReference>
<keyword evidence="3" id="KW-0805">Transcription regulation</keyword>
<sequence>MTRALLIEDHEADAQLLWEVLELAGMDWTVEHVTTFAEAGQRWPGGCFDVLLLDLDLPDGLGLELLARALTLAQEAAVVVLSGLADGELATRARHLGARGYVVKGLNAAEDLRQIMASSGSGQVLK</sequence>
<evidence type="ECO:0000313" key="9">
    <source>
        <dbReference type="Proteomes" id="UP000552709"/>
    </source>
</evidence>
<dbReference type="SMART" id="SM00448">
    <property type="entry name" value="REC"/>
    <property type="match status" value="1"/>
</dbReference>
<evidence type="ECO:0000256" key="5">
    <source>
        <dbReference type="ARBA" id="ARBA00023163"/>
    </source>
</evidence>
<dbReference type="Proteomes" id="UP000552709">
    <property type="component" value="Unassembled WGS sequence"/>
</dbReference>
<evidence type="ECO:0000256" key="3">
    <source>
        <dbReference type="ARBA" id="ARBA00023015"/>
    </source>
</evidence>
<dbReference type="Pfam" id="PF00072">
    <property type="entry name" value="Response_reg"/>
    <property type="match status" value="1"/>
</dbReference>
<reference evidence="8 9" key="1">
    <citation type="submission" date="2020-08" db="EMBL/GenBank/DDBJ databases">
        <title>Genomic Encyclopedia of Type Strains, Phase IV (KMG-IV): sequencing the most valuable type-strain genomes for metagenomic binning, comparative biology and taxonomic classification.</title>
        <authorList>
            <person name="Goeker M."/>
        </authorList>
    </citation>
    <scope>NUCLEOTIDE SEQUENCE [LARGE SCALE GENOMIC DNA]</scope>
    <source>
        <strain evidence="8 9">DSM 27939</strain>
    </source>
</reference>
<name>A0A7W8NH00_9DEIO</name>
<keyword evidence="4" id="KW-0238">DNA-binding</keyword>
<dbReference type="EMBL" id="JACHFL010000005">
    <property type="protein sequence ID" value="MBB5363467.1"/>
    <property type="molecule type" value="Genomic_DNA"/>
</dbReference>
<dbReference type="PANTHER" id="PTHR48111:SF1">
    <property type="entry name" value="TWO-COMPONENT RESPONSE REGULATOR ORR33"/>
    <property type="match status" value="1"/>
</dbReference>
<feature type="modified residue" description="4-aspartylphosphate" evidence="6">
    <location>
        <position position="54"/>
    </location>
</feature>
<gene>
    <name evidence="8" type="ORF">HNQ08_002565</name>
</gene>
<dbReference type="GO" id="GO:0032993">
    <property type="term" value="C:protein-DNA complex"/>
    <property type="evidence" value="ECO:0007669"/>
    <property type="project" value="TreeGrafter"/>
</dbReference>
<proteinExistence type="predicted"/>
<dbReference type="GO" id="GO:0005829">
    <property type="term" value="C:cytosol"/>
    <property type="evidence" value="ECO:0007669"/>
    <property type="project" value="TreeGrafter"/>
</dbReference>
<dbReference type="GO" id="GO:0006355">
    <property type="term" value="P:regulation of DNA-templated transcription"/>
    <property type="evidence" value="ECO:0007669"/>
    <property type="project" value="TreeGrafter"/>
</dbReference>
<dbReference type="Gene3D" id="3.40.50.2300">
    <property type="match status" value="1"/>
</dbReference>
<dbReference type="GO" id="GO:0000976">
    <property type="term" value="F:transcription cis-regulatory region binding"/>
    <property type="evidence" value="ECO:0007669"/>
    <property type="project" value="TreeGrafter"/>
</dbReference>
<evidence type="ECO:0000256" key="6">
    <source>
        <dbReference type="PROSITE-ProRule" id="PRU00169"/>
    </source>
</evidence>
<feature type="domain" description="Response regulatory" evidence="7">
    <location>
        <begin position="3"/>
        <end position="119"/>
    </location>
</feature>
<organism evidence="8 9">
    <name type="scientific">Deinococcus humi</name>
    <dbReference type="NCBI Taxonomy" id="662880"/>
    <lineage>
        <taxon>Bacteria</taxon>
        <taxon>Thermotogati</taxon>
        <taxon>Deinococcota</taxon>
        <taxon>Deinococci</taxon>
        <taxon>Deinococcales</taxon>
        <taxon>Deinococcaceae</taxon>
        <taxon>Deinococcus</taxon>
    </lineage>
</organism>
<evidence type="ECO:0000256" key="2">
    <source>
        <dbReference type="ARBA" id="ARBA00023012"/>
    </source>
</evidence>
<dbReference type="GO" id="GO:0000156">
    <property type="term" value="F:phosphorelay response regulator activity"/>
    <property type="evidence" value="ECO:0007669"/>
    <property type="project" value="TreeGrafter"/>
</dbReference>
<protein>
    <submittedName>
        <fullName evidence="8">CheY-like chemotaxis protein</fullName>
    </submittedName>
</protein>
<dbReference type="PROSITE" id="PS50110">
    <property type="entry name" value="RESPONSE_REGULATORY"/>
    <property type="match status" value="1"/>
</dbReference>
<dbReference type="InterPro" id="IPR001789">
    <property type="entry name" value="Sig_transdc_resp-reg_receiver"/>
</dbReference>
<dbReference type="SUPFAM" id="SSF52172">
    <property type="entry name" value="CheY-like"/>
    <property type="match status" value="1"/>
</dbReference>
<evidence type="ECO:0000259" key="7">
    <source>
        <dbReference type="PROSITE" id="PS50110"/>
    </source>
</evidence>
<keyword evidence="2" id="KW-0902">Two-component regulatory system</keyword>
<keyword evidence="9" id="KW-1185">Reference proteome</keyword>
<dbReference type="AlphaFoldDB" id="A0A7W8NH00"/>
<dbReference type="InterPro" id="IPR039420">
    <property type="entry name" value="WalR-like"/>
</dbReference>
<dbReference type="PANTHER" id="PTHR48111">
    <property type="entry name" value="REGULATOR OF RPOS"/>
    <property type="match status" value="1"/>
</dbReference>